<dbReference type="InterPro" id="IPR001789">
    <property type="entry name" value="Sig_transdc_resp-reg_receiver"/>
</dbReference>
<evidence type="ECO:0000313" key="4">
    <source>
        <dbReference type="EMBL" id="AWH85441.1"/>
    </source>
</evidence>
<dbReference type="Gene3D" id="2.40.50.1020">
    <property type="entry name" value="LytTr DNA-binding domain"/>
    <property type="match status" value="1"/>
</dbReference>
<dbReference type="InterPro" id="IPR011006">
    <property type="entry name" value="CheY-like_superfamily"/>
</dbReference>
<dbReference type="GO" id="GO:0005829">
    <property type="term" value="C:cytosol"/>
    <property type="evidence" value="ECO:0007669"/>
    <property type="project" value="TreeGrafter"/>
</dbReference>
<dbReference type="AlphaFoldDB" id="A0A2S1QYX2"/>
<dbReference type="InterPro" id="IPR007492">
    <property type="entry name" value="LytTR_DNA-bd_dom"/>
</dbReference>
<dbReference type="Gene3D" id="3.40.50.2300">
    <property type="match status" value="1"/>
</dbReference>
<accession>A0A2S1QYX2</accession>
<dbReference type="RefSeq" id="WP_108778143.1">
    <property type="nucleotide sequence ID" value="NZ_CP029186.1"/>
</dbReference>
<dbReference type="PROSITE" id="PS50110">
    <property type="entry name" value="RESPONSE_REGULATORY"/>
    <property type="match status" value="1"/>
</dbReference>
<reference evidence="4 5" key="1">
    <citation type="submission" date="2018-04" db="EMBL/GenBank/DDBJ databases">
        <title>Genome sequencing of Flavobacterium sp. HYN0059.</title>
        <authorList>
            <person name="Yi H."/>
            <person name="Baek C."/>
        </authorList>
    </citation>
    <scope>NUCLEOTIDE SEQUENCE [LARGE SCALE GENOMIC DNA]</scope>
    <source>
        <strain evidence="4 5">HYN0059</strain>
    </source>
</reference>
<keyword evidence="5" id="KW-1185">Reference proteome</keyword>
<gene>
    <name evidence="4" type="ORF">HYN59_10075</name>
</gene>
<dbReference type="SMART" id="SM00448">
    <property type="entry name" value="REC"/>
    <property type="match status" value="1"/>
</dbReference>
<dbReference type="PANTHER" id="PTHR48111">
    <property type="entry name" value="REGULATOR OF RPOS"/>
    <property type="match status" value="1"/>
</dbReference>
<evidence type="ECO:0000259" key="3">
    <source>
        <dbReference type="PROSITE" id="PS50110"/>
    </source>
</evidence>
<keyword evidence="1" id="KW-0238">DNA-binding</keyword>
<dbReference type="InterPro" id="IPR039420">
    <property type="entry name" value="WalR-like"/>
</dbReference>
<feature type="domain" description="Response regulatory" evidence="3">
    <location>
        <begin position="6"/>
        <end position="116"/>
    </location>
</feature>
<sequence length="239" mass="27189">MNTKIRCLLLDDELPGLAYLKMICEQMDELEVVRAFNSPEVLLNEWQSLDFDLLITDIEMPGMNGLQVADAIKGKAIIFTTAYKNFAVDAFDRDAVDYVVKPVKQERLLQAVQKVAARLAKTEKAPKQIQLNTDRGKALISTAKIFCVITSDIDSRDKIIILSDKTKVIVKNCSFEKLLEMLPEDEFSRINKKAVIALKHVQFYAHDEITADMLLPDGRHYTFPLSEIYRSDFTAKVKK</sequence>
<dbReference type="GO" id="GO:0000156">
    <property type="term" value="F:phosphorelay response regulator activity"/>
    <property type="evidence" value="ECO:0007669"/>
    <property type="project" value="TreeGrafter"/>
</dbReference>
<evidence type="ECO:0000256" key="1">
    <source>
        <dbReference type="ARBA" id="ARBA00023125"/>
    </source>
</evidence>
<proteinExistence type="predicted"/>
<dbReference type="GO" id="GO:0032993">
    <property type="term" value="C:protein-DNA complex"/>
    <property type="evidence" value="ECO:0007669"/>
    <property type="project" value="TreeGrafter"/>
</dbReference>
<dbReference type="GO" id="GO:0000976">
    <property type="term" value="F:transcription cis-regulatory region binding"/>
    <property type="evidence" value="ECO:0007669"/>
    <property type="project" value="TreeGrafter"/>
</dbReference>
<dbReference type="PANTHER" id="PTHR48111:SF69">
    <property type="entry name" value="RESPONSE REGULATOR RECEIVER"/>
    <property type="match status" value="1"/>
</dbReference>
<organism evidence="4 5">
    <name type="scientific">Flavobacterium album</name>
    <dbReference type="NCBI Taxonomy" id="2175091"/>
    <lineage>
        <taxon>Bacteria</taxon>
        <taxon>Pseudomonadati</taxon>
        <taxon>Bacteroidota</taxon>
        <taxon>Flavobacteriia</taxon>
        <taxon>Flavobacteriales</taxon>
        <taxon>Flavobacteriaceae</taxon>
        <taxon>Flavobacterium</taxon>
    </lineage>
</organism>
<dbReference type="GO" id="GO:0006355">
    <property type="term" value="P:regulation of DNA-templated transcription"/>
    <property type="evidence" value="ECO:0007669"/>
    <property type="project" value="TreeGrafter"/>
</dbReference>
<evidence type="ECO:0000313" key="5">
    <source>
        <dbReference type="Proteomes" id="UP000244929"/>
    </source>
</evidence>
<dbReference type="KEGG" id="falb:HYN59_10075"/>
<dbReference type="Proteomes" id="UP000244929">
    <property type="component" value="Chromosome"/>
</dbReference>
<protein>
    <submittedName>
        <fullName evidence="4">Two-component system response regulator</fullName>
    </submittedName>
</protein>
<dbReference type="Pfam" id="PF00072">
    <property type="entry name" value="Response_reg"/>
    <property type="match status" value="1"/>
</dbReference>
<feature type="modified residue" description="4-aspartylphosphate" evidence="2">
    <location>
        <position position="57"/>
    </location>
</feature>
<keyword evidence="2" id="KW-0597">Phosphoprotein</keyword>
<dbReference type="EMBL" id="CP029186">
    <property type="protein sequence ID" value="AWH85441.1"/>
    <property type="molecule type" value="Genomic_DNA"/>
</dbReference>
<dbReference type="SUPFAM" id="SSF52172">
    <property type="entry name" value="CheY-like"/>
    <property type="match status" value="1"/>
</dbReference>
<dbReference type="SMART" id="SM00850">
    <property type="entry name" value="LytTR"/>
    <property type="match status" value="1"/>
</dbReference>
<dbReference type="OrthoDB" id="2168082at2"/>
<name>A0A2S1QYX2_9FLAO</name>
<evidence type="ECO:0000256" key="2">
    <source>
        <dbReference type="PROSITE-ProRule" id="PRU00169"/>
    </source>
</evidence>